<accession>A0A2K9LKP5</accession>
<feature type="domain" description="Water stress and hypersensitive response" evidence="2">
    <location>
        <begin position="74"/>
        <end position="191"/>
    </location>
</feature>
<dbReference type="AlphaFoldDB" id="A0A2K9LKP5"/>
<gene>
    <name evidence="3" type="ORF">Kalk_10555</name>
</gene>
<dbReference type="Gene3D" id="2.60.40.1820">
    <property type="match status" value="2"/>
</dbReference>
<reference evidence="4" key="1">
    <citation type="submission" date="2017-08" db="EMBL/GenBank/DDBJ databases">
        <title>Direct submision.</title>
        <authorList>
            <person name="Kim S.-J."/>
            <person name="Rhee S.-K."/>
        </authorList>
    </citation>
    <scope>NUCLEOTIDE SEQUENCE [LARGE SCALE GENOMIC DNA]</scope>
    <source>
        <strain evidence="4">GI5</strain>
    </source>
</reference>
<organism evidence="3 4">
    <name type="scientific">Ketobacter alkanivorans</name>
    <dbReference type="NCBI Taxonomy" id="1917421"/>
    <lineage>
        <taxon>Bacteria</taxon>
        <taxon>Pseudomonadati</taxon>
        <taxon>Pseudomonadota</taxon>
        <taxon>Gammaproteobacteria</taxon>
        <taxon>Pseudomonadales</taxon>
        <taxon>Ketobacteraceae</taxon>
        <taxon>Ketobacter</taxon>
    </lineage>
</organism>
<name>A0A2K9LKP5_9GAMM</name>
<evidence type="ECO:0000259" key="2">
    <source>
        <dbReference type="SMART" id="SM00769"/>
    </source>
</evidence>
<proteinExistence type="inferred from homology"/>
<dbReference type="PANTHER" id="PTHR31459">
    <property type="match status" value="1"/>
</dbReference>
<evidence type="ECO:0000313" key="3">
    <source>
        <dbReference type="EMBL" id="AUM12833.1"/>
    </source>
</evidence>
<dbReference type="SUPFAM" id="SSF117070">
    <property type="entry name" value="LEA14-like"/>
    <property type="match status" value="2"/>
</dbReference>
<dbReference type="GO" id="GO:0009269">
    <property type="term" value="P:response to desiccation"/>
    <property type="evidence" value="ECO:0007669"/>
    <property type="project" value="InterPro"/>
</dbReference>
<dbReference type="InterPro" id="IPR004864">
    <property type="entry name" value="LEA_2"/>
</dbReference>
<dbReference type="EMBL" id="CP022684">
    <property type="protein sequence ID" value="AUM12833.1"/>
    <property type="molecule type" value="Genomic_DNA"/>
</dbReference>
<dbReference type="KEGG" id="kak:Kalk_10555"/>
<dbReference type="SMART" id="SM00769">
    <property type="entry name" value="WHy"/>
    <property type="match status" value="2"/>
</dbReference>
<sequence>MAGNERLICVLPRKCLYNSHITTALYTHIAQPRFFMLHRCRSLVITLFALLSILSGCAQLNSNAFKSVVKEPTVKVQNISVSHVNLDSVGLNLTMNVSNPNSYSLALAGYDYRIRFNDRELVKGSTDKGFSVPAKQSSVVQVPFTIGFSEVMQLLDSMGDSNILRYEVDADMRLDAPVLNLFNIKSHKKGDIAIPQLPEVSFGDLKVKSLNFTQASFELEMNVRNPNTFGVDLRDINYQFSMGGQKWFDGRIDQTVRLSEKQTTTVKIPVTVSLMKLGSGALNAIRSGDFSDYALDANFNVDSSYPALNNLNIPIHYAP</sequence>
<comment type="similarity">
    <text evidence="1">Belongs to the LEA type 2 family.</text>
</comment>
<evidence type="ECO:0000313" key="4">
    <source>
        <dbReference type="Proteomes" id="UP000235116"/>
    </source>
</evidence>
<evidence type="ECO:0000256" key="1">
    <source>
        <dbReference type="ARBA" id="ARBA00005960"/>
    </source>
</evidence>
<dbReference type="PANTHER" id="PTHR31459:SF2">
    <property type="entry name" value="OS03G0843300 PROTEIN"/>
    <property type="match status" value="1"/>
</dbReference>
<protein>
    <recommendedName>
        <fullName evidence="2">Water stress and hypersensitive response domain-containing protein</fullName>
    </recommendedName>
</protein>
<dbReference type="Proteomes" id="UP000235116">
    <property type="component" value="Chromosome"/>
</dbReference>
<dbReference type="InterPro" id="IPR045043">
    <property type="entry name" value="Lea14-like"/>
</dbReference>
<dbReference type="InterPro" id="IPR013990">
    <property type="entry name" value="WHy-dom"/>
</dbReference>
<keyword evidence="4" id="KW-1185">Reference proteome</keyword>
<dbReference type="Pfam" id="PF03168">
    <property type="entry name" value="LEA_2"/>
    <property type="match status" value="2"/>
</dbReference>
<feature type="domain" description="Water stress and hypersensitive response" evidence="2">
    <location>
        <begin position="200"/>
        <end position="318"/>
    </location>
</feature>